<reference evidence="2" key="1">
    <citation type="submission" date="2025-08" db="UniProtKB">
        <authorList>
            <consortium name="RefSeq"/>
        </authorList>
    </citation>
    <scope>IDENTIFICATION</scope>
    <source>
        <tissue evidence="2">Entire body</tissue>
    </source>
</reference>
<dbReference type="Proteomes" id="UP000192223">
    <property type="component" value="Unplaced"/>
</dbReference>
<sequence length="121" mass="14586">MPEKFLNKMVYASRFLKIHIYIPIVNASFEDQKRFQNNFRSQNWLKAVIEKFQKRCLCFLWVHICIQRLLLLVHECRRTLRGNNNGVTEKFKHFPLQYISGLHIEPSQKYAKRFIIVSENS</sequence>
<dbReference type="AlphaFoldDB" id="A0A7F5RG12"/>
<dbReference type="GeneID" id="108738760"/>
<dbReference type="RefSeq" id="XP_025834939.1">
    <property type="nucleotide sequence ID" value="XM_025979154.1"/>
</dbReference>
<dbReference type="KEGG" id="apln:108738760"/>
<protein>
    <submittedName>
        <fullName evidence="2">Uncharacterized protein LOC108738760 isoform X1</fullName>
    </submittedName>
</protein>
<name>A0A7F5RG12_AGRPL</name>
<gene>
    <name evidence="2" type="primary">LOC108738760</name>
</gene>
<proteinExistence type="predicted"/>
<evidence type="ECO:0000313" key="2">
    <source>
        <dbReference type="RefSeq" id="XP_025834939.1"/>
    </source>
</evidence>
<organism evidence="1 2">
    <name type="scientific">Agrilus planipennis</name>
    <name type="common">Emerald ash borer</name>
    <name type="synonym">Agrilus marcopoli</name>
    <dbReference type="NCBI Taxonomy" id="224129"/>
    <lineage>
        <taxon>Eukaryota</taxon>
        <taxon>Metazoa</taxon>
        <taxon>Ecdysozoa</taxon>
        <taxon>Arthropoda</taxon>
        <taxon>Hexapoda</taxon>
        <taxon>Insecta</taxon>
        <taxon>Pterygota</taxon>
        <taxon>Neoptera</taxon>
        <taxon>Endopterygota</taxon>
        <taxon>Coleoptera</taxon>
        <taxon>Polyphaga</taxon>
        <taxon>Elateriformia</taxon>
        <taxon>Buprestoidea</taxon>
        <taxon>Buprestidae</taxon>
        <taxon>Agrilinae</taxon>
        <taxon>Agrilus</taxon>
    </lineage>
</organism>
<accession>A0A7F5RG12</accession>
<dbReference type="InParanoid" id="A0A7F5RG12"/>
<keyword evidence="1" id="KW-1185">Reference proteome</keyword>
<evidence type="ECO:0000313" key="1">
    <source>
        <dbReference type="Proteomes" id="UP000192223"/>
    </source>
</evidence>